<dbReference type="InterPro" id="IPR025857">
    <property type="entry name" value="MacB_PCD"/>
</dbReference>
<evidence type="ECO:0000256" key="6">
    <source>
        <dbReference type="ARBA" id="ARBA00023136"/>
    </source>
</evidence>
<proteinExistence type="inferred from homology"/>
<evidence type="ECO:0000259" key="9">
    <source>
        <dbReference type="Pfam" id="PF02687"/>
    </source>
</evidence>
<dbReference type="GO" id="GO:0098797">
    <property type="term" value="C:plasma membrane protein complex"/>
    <property type="evidence" value="ECO:0007669"/>
    <property type="project" value="TreeGrafter"/>
</dbReference>
<keyword evidence="6 8" id="KW-0472">Membrane</keyword>
<feature type="transmembrane region" description="Helical" evidence="8">
    <location>
        <begin position="84"/>
        <end position="107"/>
    </location>
</feature>
<dbReference type="OrthoDB" id="5515248at2"/>
<feature type="transmembrane region" description="Helical" evidence="8">
    <location>
        <begin position="463"/>
        <end position="486"/>
    </location>
</feature>
<dbReference type="PANTHER" id="PTHR30489">
    <property type="entry name" value="LIPOPROTEIN-RELEASING SYSTEM TRANSMEMBRANE PROTEIN LOLE"/>
    <property type="match status" value="1"/>
</dbReference>
<comment type="similarity">
    <text evidence="2">Belongs to the ABC-4 integral membrane protein family. LolC/E subfamily.</text>
</comment>
<reference evidence="11 12" key="1">
    <citation type="submission" date="2018-03" db="EMBL/GenBank/DDBJ databases">
        <title>Draft Genome Sequences of the Obligatory Marine Myxobacteria Enhygromyxa salina SWB007.</title>
        <authorList>
            <person name="Poehlein A."/>
            <person name="Moghaddam J.A."/>
            <person name="Harms H."/>
            <person name="Alanjari M."/>
            <person name="Koenig G.M."/>
            <person name="Daniel R."/>
            <person name="Schaeberle T.F."/>
        </authorList>
    </citation>
    <scope>NUCLEOTIDE SEQUENCE [LARGE SCALE GENOMIC DNA]</scope>
    <source>
        <strain evidence="11 12">SWB007</strain>
    </source>
</reference>
<evidence type="ECO:0000313" key="11">
    <source>
        <dbReference type="EMBL" id="PRQ07945.1"/>
    </source>
</evidence>
<dbReference type="InterPro" id="IPR003838">
    <property type="entry name" value="ABC3_permease_C"/>
</dbReference>
<evidence type="ECO:0000313" key="12">
    <source>
        <dbReference type="Proteomes" id="UP000238823"/>
    </source>
</evidence>
<evidence type="ECO:0000256" key="4">
    <source>
        <dbReference type="ARBA" id="ARBA00022692"/>
    </source>
</evidence>
<accession>A0A2S9YS63</accession>
<dbReference type="RefSeq" id="WP_106089407.1">
    <property type="nucleotide sequence ID" value="NZ_PVNL01000047.1"/>
</dbReference>
<feature type="transmembrane region" description="Helical" evidence="8">
    <location>
        <begin position="370"/>
        <end position="394"/>
    </location>
</feature>
<keyword evidence="3" id="KW-1003">Cell membrane</keyword>
<comment type="subcellular location">
    <subcellularLocation>
        <location evidence="1">Cell membrane</location>
        <topology evidence="1">Multi-pass membrane protein</topology>
    </subcellularLocation>
</comment>
<sequence length="502" mass="52841">MSGAGAAPGRGGFIVLVASRLILRQDTAPTWARRLAWASLAGLALTGLGLGVGWRGPGIVAGFWLAGFALLSAALIVHLRAMLVVAVLGLALGVASLFVVLGVGSGIEGLLVSSLARLNGHAMVSKYGLDFYEYEAVAEQLERDPRVRAASPFVFGVGAIVVVDSSETGGETGGETESASAESDSDQSPVIVSIKGVDPQRLAGFSSTRELFAVGDFDSLRPAGPRTLPGIVLGTRLARRLGARPGSRVRLVVPASIRQDEDPSESMDEPSFGEFEVLGLLDTGFAEFDASFVLVHITAAQAVVFGQARASGIEMEFERARLGTALPIARELTVELNRPRTDQRLLPWYRASSWGERSATLNSIRQTKALLVLVLSLIVLVASGSLLGALLLMVRRERRHIGVLAALGAKPRQLFWVFESVGVGIGLAGSVLGLGLGALSLFALSMLRLELDADIYMIDHLPVAFVFADLLIPTGIAVLVCALVTGPIARGVSRIRPIALVS</sequence>
<name>A0A2S9YS63_9BACT</name>
<evidence type="ECO:0000256" key="3">
    <source>
        <dbReference type="ARBA" id="ARBA00022475"/>
    </source>
</evidence>
<evidence type="ECO:0000256" key="7">
    <source>
        <dbReference type="SAM" id="MobiDB-lite"/>
    </source>
</evidence>
<dbReference type="GO" id="GO:0044874">
    <property type="term" value="P:lipoprotein localization to outer membrane"/>
    <property type="evidence" value="ECO:0007669"/>
    <property type="project" value="TreeGrafter"/>
</dbReference>
<gene>
    <name evidence="11" type="primary">lolE_1</name>
    <name evidence="11" type="ORF">ENSA7_23840</name>
</gene>
<feature type="domain" description="MacB-like periplasmic core" evidence="10">
    <location>
        <begin position="84"/>
        <end position="307"/>
    </location>
</feature>
<feature type="region of interest" description="Disordered" evidence="7">
    <location>
        <begin position="166"/>
        <end position="187"/>
    </location>
</feature>
<comment type="caution">
    <text evidence="11">The sequence shown here is derived from an EMBL/GenBank/DDBJ whole genome shotgun (WGS) entry which is preliminary data.</text>
</comment>
<evidence type="ECO:0000256" key="5">
    <source>
        <dbReference type="ARBA" id="ARBA00022989"/>
    </source>
</evidence>
<keyword evidence="11" id="KW-0449">Lipoprotein</keyword>
<feature type="transmembrane region" description="Helical" evidence="8">
    <location>
        <begin position="414"/>
        <end position="443"/>
    </location>
</feature>
<organism evidence="11 12">
    <name type="scientific">Enhygromyxa salina</name>
    <dbReference type="NCBI Taxonomy" id="215803"/>
    <lineage>
        <taxon>Bacteria</taxon>
        <taxon>Pseudomonadati</taxon>
        <taxon>Myxococcota</taxon>
        <taxon>Polyangia</taxon>
        <taxon>Nannocystales</taxon>
        <taxon>Nannocystaceae</taxon>
        <taxon>Enhygromyxa</taxon>
    </lineage>
</organism>
<feature type="transmembrane region" description="Helical" evidence="8">
    <location>
        <begin position="6"/>
        <end position="23"/>
    </location>
</feature>
<feature type="transmembrane region" description="Helical" evidence="8">
    <location>
        <begin position="59"/>
        <end position="77"/>
    </location>
</feature>
<dbReference type="Pfam" id="PF12704">
    <property type="entry name" value="MacB_PCD"/>
    <property type="match status" value="1"/>
</dbReference>
<dbReference type="Proteomes" id="UP000238823">
    <property type="component" value="Unassembled WGS sequence"/>
</dbReference>
<feature type="compositionally biased region" description="Low complexity" evidence="7">
    <location>
        <begin position="166"/>
        <end position="182"/>
    </location>
</feature>
<protein>
    <submittedName>
        <fullName evidence="11">Lipoprotein-releasing system transmembrane protein LolE</fullName>
    </submittedName>
</protein>
<dbReference type="Pfam" id="PF02687">
    <property type="entry name" value="FtsX"/>
    <property type="match status" value="1"/>
</dbReference>
<feature type="transmembrane region" description="Helical" evidence="8">
    <location>
        <begin position="35"/>
        <end position="53"/>
    </location>
</feature>
<evidence type="ECO:0000256" key="1">
    <source>
        <dbReference type="ARBA" id="ARBA00004651"/>
    </source>
</evidence>
<dbReference type="PANTHER" id="PTHR30489:SF0">
    <property type="entry name" value="LIPOPROTEIN-RELEASING SYSTEM TRANSMEMBRANE PROTEIN LOLE"/>
    <property type="match status" value="1"/>
</dbReference>
<evidence type="ECO:0000256" key="2">
    <source>
        <dbReference type="ARBA" id="ARBA00005236"/>
    </source>
</evidence>
<feature type="domain" description="ABC3 transporter permease C-terminal" evidence="9">
    <location>
        <begin position="373"/>
        <end position="494"/>
    </location>
</feature>
<dbReference type="AlphaFoldDB" id="A0A2S9YS63"/>
<evidence type="ECO:0000256" key="8">
    <source>
        <dbReference type="SAM" id="Phobius"/>
    </source>
</evidence>
<dbReference type="InterPro" id="IPR051447">
    <property type="entry name" value="Lipoprotein-release_system"/>
</dbReference>
<keyword evidence="5 8" id="KW-1133">Transmembrane helix</keyword>
<dbReference type="EMBL" id="PVNL01000047">
    <property type="protein sequence ID" value="PRQ07945.1"/>
    <property type="molecule type" value="Genomic_DNA"/>
</dbReference>
<keyword evidence="4 8" id="KW-0812">Transmembrane</keyword>
<evidence type="ECO:0000259" key="10">
    <source>
        <dbReference type="Pfam" id="PF12704"/>
    </source>
</evidence>